<accession>J0XSF2</accession>
<gene>
    <name evidence="1" type="ORF">SapgrDRAFT_0081</name>
</gene>
<evidence type="ECO:0000313" key="2">
    <source>
        <dbReference type="Proteomes" id="UP000005113"/>
    </source>
</evidence>
<dbReference type="EMBL" id="JH719942">
    <property type="protein sequence ID" value="EJF51841.1"/>
    <property type="molecule type" value="Genomic_DNA"/>
</dbReference>
<reference evidence="2" key="1">
    <citation type="journal article" date="2012" name="Stand. Genomic Sci.">
        <title>Permanent draft genome sequence of the gliding predator Saprospira grandis strain Sa g1 (= HR1).</title>
        <authorList>
            <person name="Mavromatis K."/>
            <person name="Chertkov O."/>
            <person name="Lapidus A."/>
            <person name="Nolan M."/>
            <person name="Lucas S."/>
            <person name="Tice H."/>
            <person name="Del Rio T.G."/>
            <person name="Cheng J.F."/>
            <person name="Han C."/>
            <person name="Tapia R."/>
            <person name="Bruce D."/>
            <person name="Goodwin L.A."/>
            <person name="Pitluck S."/>
            <person name="Huntemann M."/>
            <person name="Liolios K."/>
            <person name="Pagani I."/>
            <person name="Ivanova N."/>
            <person name="Mikhailova N."/>
            <person name="Pati A."/>
            <person name="Chen A."/>
            <person name="Palaniappan K."/>
            <person name="Land M."/>
            <person name="Brambilla E.M."/>
            <person name="Rohde M."/>
            <person name="Spring S."/>
            <person name="Goker M."/>
            <person name="Detter J.C."/>
            <person name="Bristow J."/>
            <person name="Eisen J.A."/>
            <person name="Markowitz V."/>
            <person name="Hugenholtz P."/>
            <person name="Kyrpides N.C."/>
            <person name="Klenk H.P."/>
            <person name="Woyke T."/>
        </authorList>
    </citation>
    <scope>NUCLEOTIDE SEQUENCE [LARGE SCALE GENOMIC DNA]</scope>
    <source>
        <strain evidence="2">DSM 2844</strain>
    </source>
</reference>
<dbReference type="HOGENOM" id="CLU_1676624_0_0_10"/>
<protein>
    <submittedName>
        <fullName evidence="1">Uncharacterized protein</fullName>
    </submittedName>
</protein>
<proteinExistence type="predicted"/>
<name>J0XSF2_9BACT</name>
<organism evidence="1 2">
    <name type="scientific">Saprospira grandis DSM 2844</name>
    <dbReference type="NCBI Taxonomy" id="694433"/>
    <lineage>
        <taxon>Bacteria</taxon>
        <taxon>Pseudomonadati</taxon>
        <taxon>Bacteroidota</taxon>
        <taxon>Saprospiria</taxon>
        <taxon>Saprospirales</taxon>
        <taxon>Saprospiraceae</taxon>
        <taxon>Saprospira</taxon>
    </lineage>
</organism>
<sequence>MNKSKFANQLYFNTPTYLIKDKNDLDVFLNLAKEKGAKRLLKRYYKDFQILVEIDCVDVRFSEFKNEMKSLYPIFLYKKNNKLFRFAPVNVKCKKCSFEIYGGLVSSFDVQLGIEDKKHFLKQQSELKDVCCPSCGMVLKGIKFLFSDLCQNNKPVF</sequence>
<dbReference type="Proteomes" id="UP000005113">
    <property type="component" value="Unassembled WGS sequence"/>
</dbReference>
<dbReference type="AlphaFoldDB" id="J0XSF2"/>
<evidence type="ECO:0000313" key="1">
    <source>
        <dbReference type="EMBL" id="EJF51841.1"/>
    </source>
</evidence>
<dbReference type="RefSeq" id="WP_002656332.1">
    <property type="nucleotide sequence ID" value="NZ_JH719942.1"/>
</dbReference>